<dbReference type="InterPro" id="IPR033906">
    <property type="entry name" value="Lipase_N"/>
</dbReference>
<dbReference type="InterPro" id="IPR029058">
    <property type="entry name" value="AB_hydrolase_fold"/>
</dbReference>
<evidence type="ECO:0000256" key="5">
    <source>
        <dbReference type="SAM" id="SignalP"/>
    </source>
</evidence>
<dbReference type="GO" id="GO:0005615">
    <property type="term" value="C:extracellular space"/>
    <property type="evidence" value="ECO:0007669"/>
    <property type="project" value="TreeGrafter"/>
</dbReference>
<accession>A0AAV4T5T3</accession>
<keyword evidence="8" id="KW-1185">Reference proteome</keyword>
<evidence type="ECO:0000313" key="7">
    <source>
        <dbReference type="EMBL" id="GIY40836.1"/>
    </source>
</evidence>
<name>A0AAV4T5T3_CAEEX</name>
<dbReference type="GO" id="GO:0016042">
    <property type="term" value="P:lipid catabolic process"/>
    <property type="evidence" value="ECO:0007669"/>
    <property type="project" value="TreeGrafter"/>
</dbReference>
<dbReference type="PRINTS" id="PR00821">
    <property type="entry name" value="TAGLIPASE"/>
</dbReference>
<gene>
    <name evidence="7" type="primary">LIPI</name>
    <name evidence="7" type="ORF">CEXT_665891</name>
</gene>
<dbReference type="AlphaFoldDB" id="A0AAV4T5T3"/>
<feature type="domain" description="Lipase" evidence="6">
    <location>
        <begin position="35"/>
        <end position="329"/>
    </location>
</feature>
<comment type="similarity">
    <text evidence="2 4">Belongs to the AB hydrolase superfamily. Lipase family.</text>
</comment>
<dbReference type="EMBL" id="BPLR01010668">
    <property type="protein sequence ID" value="GIY40836.1"/>
    <property type="molecule type" value="Genomic_DNA"/>
</dbReference>
<comment type="subcellular location">
    <subcellularLocation>
        <location evidence="1">Secreted</location>
    </subcellularLocation>
</comment>
<sequence length="338" mass="37649">MSSCFLFLVTVLIVLKVLDASAIDKSIEEIVQYSEDVDISIQYLLYTPDTPEQPCFLEPNPDALERCPFNSSYPMKILIFGFQEELSPDSAFILMKNKFLALYEYNVIIVNWKCCNQPPVILAAVNTQLVGYDLSQLIKYLEVNTGLDPENVHIIGQSYGAQVAGAAGRNTPNLGRITGLDPGAPLFSSIPVFTSLSYNDANFVDVIHTSNLTYGFGIYDPIGDVNFYPNGGARQPQCDPSNNKSQSYELMLRYRNCNHQSAPNFFLQSINTTECLFWSVNCDSYDDFLDGQCPPGSSLVNLMGLPAKKIPGLSPKSKFYQMAGNQFPYYLKNGYEPL</sequence>
<dbReference type="SUPFAM" id="SSF53474">
    <property type="entry name" value="alpha/beta-Hydrolases"/>
    <property type="match status" value="1"/>
</dbReference>
<organism evidence="7 8">
    <name type="scientific">Caerostris extrusa</name>
    <name type="common">Bark spider</name>
    <name type="synonym">Caerostris bankana</name>
    <dbReference type="NCBI Taxonomy" id="172846"/>
    <lineage>
        <taxon>Eukaryota</taxon>
        <taxon>Metazoa</taxon>
        <taxon>Ecdysozoa</taxon>
        <taxon>Arthropoda</taxon>
        <taxon>Chelicerata</taxon>
        <taxon>Arachnida</taxon>
        <taxon>Araneae</taxon>
        <taxon>Araneomorphae</taxon>
        <taxon>Entelegynae</taxon>
        <taxon>Araneoidea</taxon>
        <taxon>Araneidae</taxon>
        <taxon>Caerostris</taxon>
    </lineage>
</organism>
<proteinExistence type="inferred from homology"/>
<dbReference type="Gene3D" id="3.40.50.1820">
    <property type="entry name" value="alpha/beta hydrolase"/>
    <property type="match status" value="1"/>
</dbReference>
<evidence type="ECO:0000313" key="8">
    <source>
        <dbReference type="Proteomes" id="UP001054945"/>
    </source>
</evidence>
<protein>
    <recommendedName>
        <fullName evidence="6">Lipase domain-containing protein</fullName>
    </recommendedName>
</protein>
<keyword evidence="5" id="KW-0732">Signal</keyword>
<dbReference type="CDD" id="cd00707">
    <property type="entry name" value="Pancreat_lipase_like"/>
    <property type="match status" value="1"/>
</dbReference>
<evidence type="ECO:0000256" key="4">
    <source>
        <dbReference type="RuleBase" id="RU004262"/>
    </source>
</evidence>
<dbReference type="Proteomes" id="UP001054945">
    <property type="component" value="Unassembled WGS sequence"/>
</dbReference>
<dbReference type="InterPro" id="IPR000734">
    <property type="entry name" value="TAG_lipase"/>
</dbReference>
<feature type="chain" id="PRO_5043685862" description="Lipase domain-containing protein" evidence="5">
    <location>
        <begin position="21"/>
        <end position="338"/>
    </location>
</feature>
<reference evidence="7 8" key="1">
    <citation type="submission" date="2021-06" db="EMBL/GenBank/DDBJ databases">
        <title>Caerostris extrusa draft genome.</title>
        <authorList>
            <person name="Kono N."/>
            <person name="Arakawa K."/>
        </authorList>
    </citation>
    <scope>NUCLEOTIDE SEQUENCE [LARGE SCALE GENOMIC DNA]</scope>
</reference>
<dbReference type="Pfam" id="PF00151">
    <property type="entry name" value="Lipase"/>
    <property type="match status" value="1"/>
</dbReference>
<comment type="caution">
    <text evidence="7">The sequence shown here is derived from an EMBL/GenBank/DDBJ whole genome shotgun (WGS) entry which is preliminary data.</text>
</comment>
<feature type="signal peptide" evidence="5">
    <location>
        <begin position="1"/>
        <end position="20"/>
    </location>
</feature>
<evidence type="ECO:0000259" key="6">
    <source>
        <dbReference type="Pfam" id="PF00151"/>
    </source>
</evidence>
<dbReference type="InterPro" id="IPR013818">
    <property type="entry name" value="Lipase"/>
</dbReference>
<dbReference type="GO" id="GO:0016298">
    <property type="term" value="F:lipase activity"/>
    <property type="evidence" value="ECO:0007669"/>
    <property type="project" value="InterPro"/>
</dbReference>
<evidence type="ECO:0000256" key="1">
    <source>
        <dbReference type="ARBA" id="ARBA00004613"/>
    </source>
</evidence>
<keyword evidence="3" id="KW-0964">Secreted</keyword>
<evidence type="ECO:0000256" key="2">
    <source>
        <dbReference type="ARBA" id="ARBA00010701"/>
    </source>
</evidence>
<evidence type="ECO:0000256" key="3">
    <source>
        <dbReference type="ARBA" id="ARBA00022525"/>
    </source>
</evidence>
<dbReference type="PANTHER" id="PTHR11610">
    <property type="entry name" value="LIPASE"/>
    <property type="match status" value="1"/>
</dbReference>